<dbReference type="Proteomes" id="UP001530315">
    <property type="component" value="Unassembled WGS sequence"/>
</dbReference>
<name>A0ABD3QY43_9STRA</name>
<evidence type="ECO:0000256" key="1">
    <source>
        <dbReference type="SAM" id="MobiDB-lite"/>
    </source>
</evidence>
<gene>
    <name evidence="2" type="ORF">ACHAW5_003227</name>
</gene>
<feature type="compositionally biased region" description="Low complexity" evidence="1">
    <location>
        <begin position="246"/>
        <end position="260"/>
    </location>
</feature>
<accession>A0ABD3QY43</accession>
<reference evidence="2 3" key="1">
    <citation type="submission" date="2024-10" db="EMBL/GenBank/DDBJ databases">
        <title>Updated reference genomes for cyclostephanoid diatoms.</title>
        <authorList>
            <person name="Roberts W.R."/>
            <person name="Alverson A.J."/>
        </authorList>
    </citation>
    <scope>NUCLEOTIDE SEQUENCE [LARGE SCALE GENOMIC DNA]</scope>
    <source>
        <strain evidence="2 3">AJA276-08</strain>
    </source>
</reference>
<proteinExistence type="predicted"/>
<dbReference type="EMBL" id="JALLAZ020000034">
    <property type="protein sequence ID" value="KAL3805262.1"/>
    <property type="molecule type" value="Genomic_DNA"/>
</dbReference>
<dbReference type="AlphaFoldDB" id="A0ABD3QY43"/>
<sequence>MSEKGESDTGEEIELQINNVTMNANGSAAAFTMERGLIQAQAISGSYHCHQDATHSLLYNPPIQPQVIDGSYHCVGRTPHPIHSLFYNPPTQTIEDPRTKSISSRIGGNLETGLSSNFSSAAMMAQRQYYHSHNDFDQALSQYGFGYPCFEPSSTTHRLNPTRDVSHAPEANVQFTTQSPFHANNFATYGRVIDIFNQGLGAGTDYSMAMQHSPSLYNLGTHGSAEWKRGYESNSSFPTVSYADQSSTPSEHSSLSTSLSKPPARDPSPSSNNGNIHHVCSLAVPSDSVFLDPAHIFLRSSCIEVFTTTVDDMVNPGRGARASNVGQVGLRCTWCKNLTRTQLPTQAICYPTKRVTIFESVRNYQRKHIALCPGLPQELKEKFKEWSYANVQNNKSQKMLRAYYAEAASDLGLIDTPKGLMFGAQPTGGIPSKNLLAIIKVAHSHPTASYDLLKKYKASSSKDKSLDLGKFEHLASERTREVIRKSRIDESALVFPYDFPKVGDAEFILYKQVVPFKPTNEVMNRIMVRRRIRQKEYLYSHPGLCCKYCARVHGIESYHNGMFFPTNRTMLTEFAFTQSLRNHILECCNVPKEVKNALEELKRLASEHCVVTKRGSKKNFLEKIWERMQKYSGE</sequence>
<feature type="region of interest" description="Disordered" evidence="1">
    <location>
        <begin position="239"/>
        <end position="272"/>
    </location>
</feature>
<evidence type="ECO:0000313" key="3">
    <source>
        <dbReference type="Proteomes" id="UP001530315"/>
    </source>
</evidence>
<organism evidence="2 3">
    <name type="scientific">Stephanodiscus triporus</name>
    <dbReference type="NCBI Taxonomy" id="2934178"/>
    <lineage>
        <taxon>Eukaryota</taxon>
        <taxon>Sar</taxon>
        <taxon>Stramenopiles</taxon>
        <taxon>Ochrophyta</taxon>
        <taxon>Bacillariophyta</taxon>
        <taxon>Coscinodiscophyceae</taxon>
        <taxon>Thalassiosirophycidae</taxon>
        <taxon>Stephanodiscales</taxon>
        <taxon>Stephanodiscaceae</taxon>
        <taxon>Stephanodiscus</taxon>
    </lineage>
</organism>
<evidence type="ECO:0000313" key="2">
    <source>
        <dbReference type="EMBL" id="KAL3805262.1"/>
    </source>
</evidence>
<protein>
    <submittedName>
        <fullName evidence="2">Uncharacterized protein</fullName>
    </submittedName>
</protein>
<keyword evidence="3" id="KW-1185">Reference proteome</keyword>
<comment type="caution">
    <text evidence="2">The sequence shown here is derived from an EMBL/GenBank/DDBJ whole genome shotgun (WGS) entry which is preliminary data.</text>
</comment>